<dbReference type="PANTHER" id="PTHR36166">
    <property type="entry name" value="CHROMOSOME 9, WHOLE GENOME SHOTGUN SEQUENCE"/>
    <property type="match status" value="1"/>
</dbReference>
<evidence type="ECO:0000313" key="1">
    <source>
        <dbReference type="EMBL" id="KAG7087696.1"/>
    </source>
</evidence>
<dbReference type="SUPFAM" id="SSF55961">
    <property type="entry name" value="Bet v1-like"/>
    <property type="match status" value="1"/>
</dbReference>
<reference evidence="1" key="1">
    <citation type="journal article" date="2021" name="Genome Biol. Evol.">
        <title>The assembled and annotated genome of the fairy-ring fungus Marasmius oreades.</title>
        <authorList>
            <person name="Hiltunen M."/>
            <person name="Ament-Velasquez S.L."/>
            <person name="Johannesson H."/>
        </authorList>
    </citation>
    <scope>NUCLEOTIDE SEQUENCE</scope>
    <source>
        <strain evidence="1">03SP1</strain>
    </source>
</reference>
<sequence>MPDDWGRDSPPDASSGVLLVADSITINASVEKVWSTLLDFKSYKEWNPFVRNQTILDATSQTPLSDQTPTLGAFVLIKPVHIPATFDSSTLWPWQKSSVRATITHIDHENHRIAWRMTGVPTFLLDAERWQTVRRRDDGETEYATYEVFRGWLAYVVRLLVAPGLKKAVRAMAQGLKVKAEAQ</sequence>
<dbReference type="InterPro" id="IPR019587">
    <property type="entry name" value="Polyketide_cyclase/dehydratase"/>
</dbReference>
<dbReference type="Gene3D" id="3.30.530.20">
    <property type="match status" value="1"/>
</dbReference>
<dbReference type="OrthoDB" id="509124at2759"/>
<dbReference type="RefSeq" id="XP_043004167.1">
    <property type="nucleotide sequence ID" value="XM_043158812.1"/>
</dbReference>
<protein>
    <submittedName>
        <fullName evidence="1">Uncharacterized protein</fullName>
    </submittedName>
</protein>
<dbReference type="Proteomes" id="UP001049176">
    <property type="component" value="Chromosome 9"/>
</dbReference>
<proteinExistence type="predicted"/>
<dbReference type="PANTHER" id="PTHR36166:SF1">
    <property type="entry name" value="SRPBCC DOMAIN-CONTAINING PROTEIN"/>
    <property type="match status" value="1"/>
</dbReference>
<dbReference type="GeneID" id="66082718"/>
<dbReference type="AlphaFoldDB" id="A0A9P7RR24"/>
<dbReference type="Pfam" id="PF10604">
    <property type="entry name" value="Polyketide_cyc2"/>
    <property type="match status" value="1"/>
</dbReference>
<name>A0A9P7RR24_9AGAR</name>
<dbReference type="EMBL" id="CM032189">
    <property type="protein sequence ID" value="KAG7087696.1"/>
    <property type="molecule type" value="Genomic_DNA"/>
</dbReference>
<accession>A0A9P7RR24</accession>
<organism evidence="1 2">
    <name type="scientific">Marasmius oreades</name>
    <name type="common">fairy-ring Marasmius</name>
    <dbReference type="NCBI Taxonomy" id="181124"/>
    <lineage>
        <taxon>Eukaryota</taxon>
        <taxon>Fungi</taxon>
        <taxon>Dikarya</taxon>
        <taxon>Basidiomycota</taxon>
        <taxon>Agaricomycotina</taxon>
        <taxon>Agaricomycetes</taxon>
        <taxon>Agaricomycetidae</taxon>
        <taxon>Agaricales</taxon>
        <taxon>Marasmiineae</taxon>
        <taxon>Marasmiaceae</taxon>
        <taxon>Marasmius</taxon>
    </lineage>
</organism>
<dbReference type="KEGG" id="more:E1B28_013643"/>
<gene>
    <name evidence="1" type="ORF">E1B28_013643</name>
</gene>
<dbReference type="InterPro" id="IPR023393">
    <property type="entry name" value="START-like_dom_sf"/>
</dbReference>
<dbReference type="CDD" id="cd07822">
    <property type="entry name" value="SRPBCC_4"/>
    <property type="match status" value="1"/>
</dbReference>
<keyword evidence="2" id="KW-1185">Reference proteome</keyword>
<comment type="caution">
    <text evidence="1">The sequence shown here is derived from an EMBL/GenBank/DDBJ whole genome shotgun (WGS) entry which is preliminary data.</text>
</comment>
<evidence type="ECO:0000313" key="2">
    <source>
        <dbReference type="Proteomes" id="UP001049176"/>
    </source>
</evidence>